<dbReference type="EMBL" id="AGRJ01000182">
    <property type="protein sequence ID" value="EHO50320.1"/>
    <property type="molecule type" value="Genomic_DNA"/>
</dbReference>
<evidence type="ECO:0000313" key="2">
    <source>
        <dbReference type="Proteomes" id="UP000005025"/>
    </source>
</evidence>
<evidence type="ECO:0000313" key="1">
    <source>
        <dbReference type="EMBL" id="EHO50320.1"/>
    </source>
</evidence>
<sequence>MNQNKINFLRQAISLLLIDNAITYRSQGKPPVFVIQVTQKSSLDMTYADQGGNLSPLLKIFNLLGQCQAQFSASPVFGDHHRFEYFVIQVSDIVPVWDSSKYTGKFKGLS</sequence>
<name>H1LHJ4_9LACO</name>
<dbReference type="HOGENOM" id="CLU_2246577_0_0_9"/>
<organism evidence="1 2">
    <name type="scientific">Lentilactobacillus kisonensis F0435</name>
    <dbReference type="NCBI Taxonomy" id="797516"/>
    <lineage>
        <taxon>Bacteria</taxon>
        <taxon>Bacillati</taxon>
        <taxon>Bacillota</taxon>
        <taxon>Bacilli</taxon>
        <taxon>Lactobacillales</taxon>
        <taxon>Lactobacillaceae</taxon>
        <taxon>Lentilactobacillus</taxon>
    </lineage>
</organism>
<dbReference type="STRING" id="797516.HMPREF9104_02085"/>
<accession>H1LHJ4</accession>
<comment type="caution">
    <text evidence="1">The sequence shown here is derived from an EMBL/GenBank/DDBJ whole genome shotgun (WGS) entry which is preliminary data.</text>
</comment>
<dbReference type="Proteomes" id="UP000005025">
    <property type="component" value="Unassembled WGS sequence"/>
</dbReference>
<gene>
    <name evidence="1" type="ORF">HMPREF9104_02085</name>
</gene>
<proteinExistence type="predicted"/>
<dbReference type="OrthoDB" id="9807112at2"/>
<protein>
    <submittedName>
        <fullName evidence="1">Uncharacterized protein</fullName>
    </submittedName>
</protein>
<reference evidence="1 2" key="1">
    <citation type="submission" date="2011-09" db="EMBL/GenBank/DDBJ databases">
        <authorList>
            <person name="Weinstock G."/>
            <person name="Sodergren E."/>
            <person name="Clifton S."/>
            <person name="Fulton L."/>
            <person name="Fulton B."/>
            <person name="Courtney L."/>
            <person name="Fronick C."/>
            <person name="Harrison M."/>
            <person name="Strong C."/>
            <person name="Farmer C."/>
            <person name="Delahaunty K."/>
            <person name="Markovic C."/>
            <person name="Hall O."/>
            <person name="Minx P."/>
            <person name="Tomlinson C."/>
            <person name="Mitreva M."/>
            <person name="Hou S."/>
            <person name="Chen J."/>
            <person name="Wollam A."/>
            <person name="Pepin K.H."/>
            <person name="Johnson M."/>
            <person name="Bhonagiri V."/>
            <person name="Zhang X."/>
            <person name="Suruliraj S."/>
            <person name="Warren W."/>
            <person name="Chinwalla A."/>
            <person name="Mardis E.R."/>
            <person name="Wilson R.K."/>
        </authorList>
    </citation>
    <scope>NUCLEOTIDE SEQUENCE [LARGE SCALE GENOMIC DNA]</scope>
    <source>
        <strain evidence="1 2">F0435</strain>
    </source>
</reference>
<dbReference type="RefSeq" id="WP_008857240.1">
    <property type="nucleotide sequence ID" value="NZ_JH591047.1"/>
</dbReference>
<dbReference type="AlphaFoldDB" id="H1LHJ4"/>